<dbReference type="Gene3D" id="1.10.10.10">
    <property type="entry name" value="Winged helix-like DNA-binding domain superfamily/Winged helix DNA-binding domain"/>
    <property type="match status" value="1"/>
</dbReference>
<dbReference type="EMBL" id="FNBG01000002">
    <property type="protein sequence ID" value="SDE75833.1"/>
    <property type="molecule type" value="Genomic_DNA"/>
</dbReference>
<dbReference type="RefSeq" id="WP_175471280.1">
    <property type="nucleotide sequence ID" value="NZ_FNBG01000002.1"/>
</dbReference>
<dbReference type="AlphaFoldDB" id="A0A1G7FIV4"/>
<evidence type="ECO:0000259" key="1">
    <source>
        <dbReference type="Pfam" id="PF01726"/>
    </source>
</evidence>
<dbReference type="InterPro" id="IPR036388">
    <property type="entry name" value="WH-like_DNA-bd_sf"/>
</dbReference>
<dbReference type="PANTHER" id="PTHR33516:SF2">
    <property type="entry name" value="LEXA REPRESSOR-RELATED"/>
    <property type="match status" value="1"/>
</dbReference>
<evidence type="ECO:0000313" key="2">
    <source>
        <dbReference type="EMBL" id="SDE75833.1"/>
    </source>
</evidence>
<dbReference type="SUPFAM" id="SSF46785">
    <property type="entry name" value="Winged helix' DNA-binding domain"/>
    <property type="match status" value="1"/>
</dbReference>
<evidence type="ECO:0000313" key="3">
    <source>
        <dbReference type="Proteomes" id="UP000198972"/>
    </source>
</evidence>
<dbReference type="Proteomes" id="UP000198972">
    <property type="component" value="Unassembled WGS sequence"/>
</dbReference>
<dbReference type="InterPro" id="IPR006199">
    <property type="entry name" value="LexA_DNA-bd_dom"/>
</dbReference>
<dbReference type="STRING" id="670482.SAMN04488542_10212"/>
<dbReference type="InterPro" id="IPR036390">
    <property type="entry name" value="WH_DNA-bd_sf"/>
</dbReference>
<dbReference type="GO" id="GO:0006508">
    <property type="term" value="P:proteolysis"/>
    <property type="evidence" value="ECO:0007669"/>
    <property type="project" value="InterPro"/>
</dbReference>
<gene>
    <name evidence="2" type="ORF">SAMN04488542_10212</name>
</gene>
<dbReference type="InterPro" id="IPR050077">
    <property type="entry name" value="LexA_repressor"/>
</dbReference>
<dbReference type="GO" id="GO:0004252">
    <property type="term" value="F:serine-type endopeptidase activity"/>
    <property type="evidence" value="ECO:0007669"/>
    <property type="project" value="InterPro"/>
</dbReference>
<keyword evidence="3" id="KW-1185">Reference proteome</keyword>
<protein>
    <submittedName>
        <fullName evidence="2">LexA DNA binding domain-containing protein</fullName>
    </submittedName>
</protein>
<accession>A0A1G7FIV4</accession>
<feature type="domain" description="LexA repressor DNA-binding" evidence="1">
    <location>
        <begin position="4"/>
        <end position="63"/>
    </location>
</feature>
<dbReference type="Pfam" id="PF01726">
    <property type="entry name" value="LexA_DNA_bind"/>
    <property type="match status" value="1"/>
</dbReference>
<sequence length="119" mass="13089">MSTKPLSRRQAQALEFIKSFVSSKGYPPTVREIAEYMGHNSSSTAFNILENLVRKGFIKKGNGPRELQIVGHESIADKDAKITRLQEALERIAGMDIIGSSAITMKNIAIKTLQLSNGK</sequence>
<proteinExistence type="predicted"/>
<dbReference type="PANTHER" id="PTHR33516">
    <property type="entry name" value="LEXA REPRESSOR"/>
    <property type="match status" value="1"/>
</dbReference>
<organism evidence="2 3">
    <name type="scientific">Fontibacillus panacisegetis</name>
    <dbReference type="NCBI Taxonomy" id="670482"/>
    <lineage>
        <taxon>Bacteria</taxon>
        <taxon>Bacillati</taxon>
        <taxon>Bacillota</taxon>
        <taxon>Bacilli</taxon>
        <taxon>Bacillales</taxon>
        <taxon>Paenibacillaceae</taxon>
        <taxon>Fontibacillus</taxon>
    </lineage>
</organism>
<name>A0A1G7FIV4_9BACL</name>
<reference evidence="2 3" key="1">
    <citation type="submission" date="2016-10" db="EMBL/GenBank/DDBJ databases">
        <authorList>
            <person name="de Groot N.N."/>
        </authorList>
    </citation>
    <scope>NUCLEOTIDE SEQUENCE [LARGE SCALE GENOMIC DNA]</scope>
    <source>
        <strain evidence="2 3">DSM 28129</strain>
    </source>
</reference>